<evidence type="ECO:0000313" key="2">
    <source>
        <dbReference type="EMBL" id="VFU48781.1"/>
    </source>
</evidence>
<keyword evidence="1" id="KW-0812">Transmembrane</keyword>
<organism evidence="2">
    <name type="scientific">Salix viminalis</name>
    <name type="common">Common osier</name>
    <name type="synonym">Basket willow</name>
    <dbReference type="NCBI Taxonomy" id="40686"/>
    <lineage>
        <taxon>Eukaryota</taxon>
        <taxon>Viridiplantae</taxon>
        <taxon>Streptophyta</taxon>
        <taxon>Embryophyta</taxon>
        <taxon>Tracheophyta</taxon>
        <taxon>Spermatophyta</taxon>
        <taxon>Magnoliopsida</taxon>
        <taxon>eudicotyledons</taxon>
        <taxon>Gunneridae</taxon>
        <taxon>Pentapetalae</taxon>
        <taxon>rosids</taxon>
        <taxon>fabids</taxon>
        <taxon>Malpighiales</taxon>
        <taxon>Salicaceae</taxon>
        <taxon>Saliceae</taxon>
        <taxon>Salix</taxon>
    </lineage>
</organism>
<feature type="transmembrane region" description="Helical" evidence="1">
    <location>
        <begin position="75"/>
        <end position="95"/>
    </location>
</feature>
<keyword evidence="1" id="KW-0472">Membrane</keyword>
<gene>
    <name evidence="2" type="ORF">SVIM_LOCUS320987</name>
</gene>
<keyword evidence="1" id="KW-1133">Transmembrane helix</keyword>
<sequence>MVLSNPKKHRLLLLSLSHRVHLRHFTVHALLLLHRWRCLFEMEASTGSAGSGRNGWIAGGAGGGFWGTATAPSNVGIAIAVTAMAGIALAGTFVYSRR</sequence>
<dbReference type="AlphaFoldDB" id="A0A6N2M5I7"/>
<accession>A0A6N2M5I7</accession>
<name>A0A6N2M5I7_SALVM</name>
<protein>
    <submittedName>
        <fullName evidence="2">Uncharacterized protein</fullName>
    </submittedName>
</protein>
<proteinExistence type="predicted"/>
<evidence type="ECO:0000256" key="1">
    <source>
        <dbReference type="SAM" id="Phobius"/>
    </source>
</evidence>
<reference evidence="2" key="1">
    <citation type="submission" date="2019-03" db="EMBL/GenBank/DDBJ databases">
        <authorList>
            <person name="Mank J."/>
            <person name="Almeida P."/>
        </authorList>
    </citation>
    <scope>NUCLEOTIDE SEQUENCE</scope>
    <source>
        <strain evidence="2">78183</strain>
    </source>
</reference>
<dbReference type="EMBL" id="CAADRP010001707">
    <property type="protein sequence ID" value="VFU48781.1"/>
    <property type="molecule type" value="Genomic_DNA"/>
</dbReference>